<dbReference type="Gene3D" id="3.40.50.150">
    <property type="entry name" value="Vaccinia Virus protein VP39"/>
    <property type="match status" value="1"/>
</dbReference>
<gene>
    <name evidence="4" type="ORF">MCOS_LOCUS5874</name>
</gene>
<feature type="region of interest" description="Disordered" evidence="3">
    <location>
        <begin position="346"/>
        <end position="366"/>
    </location>
</feature>
<reference evidence="4 5" key="1">
    <citation type="submission" date="2018-10" db="EMBL/GenBank/DDBJ databases">
        <authorList>
            <consortium name="Pathogen Informatics"/>
        </authorList>
    </citation>
    <scope>NUCLEOTIDE SEQUENCE [LARGE SCALE GENOMIC DNA]</scope>
</reference>
<name>A0A0R3UFH6_MESCO</name>
<protein>
    <recommendedName>
        <fullName evidence="6">U6 small nuclear RNA (adenine-(43)-N(6))-methyltransferase</fullName>
    </recommendedName>
</protein>
<feature type="compositionally biased region" description="Low complexity" evidence="3">
    <location>
        <begin position="210"/>
        <end position="225"/>
    </location>
</feature>
<feature type="region of interest" description="Disordered" evidence="3">
    <location>
        <begin position="208"/>
        <end position="227"/>
    </location>
</feature>
<evidence type="ECO:0000256" key="3">
    <source>
        <dbReference type="SAM" id="MobiDB-lite"/>
    </source>
</evidence>
<keyword evidence="5" id="KW-1185">Reference proteome</keyword>
<dbReference type="GO" id="GO:0005634">
    <property type="term" value="C:nucleus"/>
    <property type="evidence" value="ECO:0007669"/>
    <property type="project" value="TreeGrafter"/>
</dbReference>
<accession>A0A0R3UFH6</accession>
<proteinExistence type="predicted"/>
<dbReference type="OrthoDB" id="514248at2759"/>
<organism evidence="4 5">
    <name type="scientific">Mesocestoides corti</name>
    <name type="common">Flatworm</name>
    <dbReference type="NCBI Taxonomy" id="53468"/>
    <lineage>
        <taxon>Eukaryota</taxon>
        <taxon>Metazoa</taxon>
        <taxon>Spiralia</taxon>
        <taxon>Lophotrochozoa</taxon>
        <taxon>Platyhelminthes</taxon>
        <taxon>Cestoda</taxon>
        <taxon>Eucestoda</taxon>
        <taxon>Cyclophyllidea</taxon>
        <taxon>Mesocestoididae</taxon>
        <taxon>Mesocestoides</taxon>
    </lineage>
</organism>
<evidence type="ECO:0000256" key="1">
    <source>
        <dbReference type="ARBA" id="ARBA00022603"/>
    </source>
</evidence>
<evidence type="ECO:0000256" key="2">
    <source>
        <dbReference type="ARBA" id="ARBA00022679"/>
    </source>
</evidence>
<dbReference type="STRING" id="53468.A0A0R3UFH6"/>
<dbReference type="SUPFAM" id="SSF53335">
    <property type="entry name" value="S-adenosyl-L-methionine-dependent methyltransferases"/>
    <property type="match status" value="1"/>
</dbReference>
<dbReference type="InterPro" id="IPR010286">
    <property type="entry name" value="METTL16/RlmF"/>
</dbReference>
<evidence type="ECO:0000313" key="5">
    <source>
        <dbReference type="Proteomes" id="UP000267029"/>
    </source>
</evidence>
<dbReference type="PANTHER" id="PTHR13393">
    <property type="entry name" value="SAM-DEPENDENT METHYLTRANSFERASE"/>
    <property type="match status" value="1"/>
</dbReference>
<dbReference type="Pfam" id="PF05971">
    <property type="entry name" value="Methyltransf_10"/>
    <property type="match status" value="1"/>
</dbReference>
<keyword evidence="2" id="KW-0808">Transferase</keyword>
<keyword evidence="1" id="KW-0489">Methyltransferase</keyword>
<dbReference type="AlphaFoldDB" id="A0A0R3UFH6"/>
<evidence type="ECO:0000313" key="4">
    <source>
        <dbReference type="EMBL" id="VDD79871.1"/>
    </source>
</evidence>
<feature type="region of interest" description="Disordered" evidence="3">
    <location>
        <begin position="437"/>
        <end position="457"/>
    </location>
</feature>
<dbReference type="Proteomes" id="UP000267029">
    <property type="component" value="Unassembled WGS sequence"/>
</dbReference>
<sequence length="493" mass="55518">MALNPFMHQRNPYKTNKPSFKRLAEKYPFFNDVVLKDDDGKICPDFKQPRLLAALARALLLEDFGLDVDVPVDRLIPTIPLRLNYILWIEDILTAMQVPHKALTILDIGTGSCCIYPIIGAKKNSWNFIGSEFDARNFAHSVEVVKKNGLSDQIHLVRVNDALSHPLKQVFDEYSVSAGINASDIKIDVVMANPPFFEDVADAIGADSTRSLSRAPPKSASSAARQESQIDGGEVGFVKRLAEDSLIYQNNVGVFTTMLGKKRSVPIVRRILGDMKITQTSVYEMCQGRVMRWGIAWTFIPNFSFPMHVLVQKNKQILGGYHIYAEAHEDTWTHARRKRRKALFLQQQHQQGQPLDAPTDTQLMGKKHPLPVCRETKEDVEVAAKRRRLEQTCEEGEAWLEELEHDLSGSTLTDHKPENQDPLILKANFYVESSLKGYGGGEEDEEETEIGENSMADNGDGNVDKLIISVEWLGGTDREVANRVLCYLKNKLK</sequence>
<dbReference type="GO" id="GO:0070475">
    <property type="term" value="P:rRNA base methylation"/>
    <property type="evidence" value="ECO:0007669"/>
    <property type="project" value="TreeGrafter"/>
</dbReference>
<dbReference type="PANTHER" id="PTHR13393:SF0">
    <property type="entry name" value="RNA N6-ADENOSINE-METHYLTRANSFERASE METTL16"/>
    <property type="match status" value="1"/>
</dbReference>
<dbReference type="GO" id="GO:0008168">
    <property type="term" value="F:methyltransferase activity"/>
    <property type="evidence" value="ECO:0007669"/>
    <property type="project" value="UniProtKB-KW"/>
</dbReference>
<evidence type="ECO:0008006" key="6">
    <source>
        <dbReference type="Google" id="ProtNLM"/>
    </source>
</evidence>
<dbReference type="InterPro" id="IPR029063">
    <property type="entry name" value="SAM-dependent_MTases_sf"/>
</dbReference>
<feature type="compositionally biased region" description="Acidic residues" evidence="3">
    <location>
        <begin position="441"/>
        <end position="450"/>
    </location>
</feature>
<dbReference type="EMBL" id="UXSR01005219">
    <property type="protein sequence ID" value="VDD79871.1"/>
    <property type="molecule type" value="Genomic_DNA"/>
</dbReference>